<protein>
    <submittedName>
        <fullName evidence="3">Zinc finger protein on ecdysone puffs</fullName>
    </submittedName>
</protein>
<feature type="compositionally biased region" description="Basic and acidic residues" evidence="2">
    <location>
        <begin position="287"/>
        <end position="320"/>
    </location>
</feature>
<keyword evidence="4" id="KW-1185">Reference proteome</keyword>
<feature type="compositionally biased region" description="Basic and acidic residues" evidence="2">
    <location>
        <begin position="175"/>
        <end position="197"/>
    </location>
</feature>
<comment type="caution">
    <text evidence="3">The sequence shown here is derived from an EMBL/GenBank/DDBJ whole genome shotgun (WGS) entry which is preliminary data.</text>
</comment>
<dbReference type="OrthoDB" id="6377910at2759"/>
<evidence type="ECO:0000256" key="2">
    <source>
        <dbReference type="SAM" id="MobiDB-lite"/>
    </source>
</evidence>
<accession>A0A8J5CKC7</accession>
<feature type="compositionally biased region" description="Basic and acidic residues" evidence="2">
    <location>
        <begin position="80"/>
        <end position="90"/>
    </location>
</feature>
<name>A0A8J5CKC7_CHIOP</name>
<dbReference type="AlphaFoldDB" id="A0A8J5CKC7"/>
<feature type="compositionally biased region" description="Gly residues" evidence="2">
    <location>
        <begin position="35"/>
        <end position="67"/>
    </location>
</feature>
<feature type="compositionally biased region" description="Basic and acidic residues" evidence="2">
    <location>
        <begin position="1"/>
        <end position="14"/>
    </location>
</feature>
<reference evidence="3" key="1">
    <citation type="submission" date="2020-07" db="EMBL/GenBank/DDBJ databases">
        <title>The High-quality genome of the commercially important snow crab, Chionoecetes opilio.</title>
        <authorList>
            <person name="Jeong J.-H."/>
            <person name="Ryu S."/>
        </authorList>
    </citation>
    <scope>NUCLEOTIDE SEQUENCE</scope>
    <source>
        <strain evidence="3">MADBK_172401_WGS</strain>
        <tissue evidence="3">Digestive gland</tissue>
    </source>
</reference>
<feature type="compositionally biased region" description="Low complexity" evidence="2">
    <location>
        <begin position="275"/>
        <end position="286"/>
    </location>
</feature>
<dbReference type="EMBL" id="JACEEZ010020840">
    <property type="protein sequence ID" value="KAG0714060.1"/>
    <property type="molecule type" value="Genomic_DNA"/>
</dbReference>
<feature type="coiled-coil region" evidence="1">
    <location>
        <begin position="471"/>
        <end position="509"/>
    </location>
</feature>
<proteinExistence type="predicted"/>
<feature type="region of interest" description="Disordered" evidence="2">
    <location>
        <begin position="1"/>
        <end position="96"/>
    </location>
</feature>
<evidence type="ECO:0000256" key="1">
    <source>
        <dbReference type="SAM" id="Coils"/>
    </source>
</evidence>
<evidence type="ECO:0000313" key="3">
    <source>
        <dbReference type="EMBL" id="KAG0714060.1"/>
    </source>
</evidence>
<feature type="compositionally biased region" description="Basic and acidic residues" evidence="2">
    <location>
        <begin position="332"/>
        <end position="350"/>
    </location>
</feature>
<keyword evidence="1" id="KW-0175">Coiled coil</keyword>
<gene>
    <name evidence="3" type="primary">Pep</name>
    <name evidence="3" type="ORF">GWK47_014869</name>
</gene>
<feature type="region of interest" description="Disordered" evidence="2">
    <location>
        <begin position="171"/>
        <end position="354"/>
    </location>
</feature>
<evidence type="ECO:0000313" key="4">
    <source>
        <dbReference type="Proteomes" id="UP000770661"/>
    </source>
</evidence>
<dbReference type="Proteomes" id="UP000770661">
    <property type="component" value="Unassembled WGS sequence"/>
</dbReference>
<sequence>MPSHYDKGDYDSRDAGGGARYRGRGRGRGNYAWGGRVGNSGGRGYGRGGAGGGSGGGSRYRGGGGHGAASSSYRDTTASYHDRYSGESRRSGGHVVNPWDAGMGPREVAGGGYGAHATAFSSSGMGMESSGGGGGGAGSQLIGSLNQLSQMGNDKSKLALNILNAVLSTDSAVGEGRESWEHGPPRKMRRMEWDELRPAPARRYQNPRYSARRTWDRRGGGPSYPRGGDHGGSTDYQARRVAKARRGKPWHDTRSGKGRAKEEQDLSDDLERDSSAAAAGTSAAKAPKSEDTKMEEGENKEAAEGKGKAEQEEDKEGKEGEEAEGATAAAKTDGKTEEKKDKDSETKQNEAGEITWLPREALQCHMCGLSKFPDIKSYMRHLESRRHETLKYSFHAKGAAILHFLRANSKLASQRKMLKSLRRGIKGPIMRCRKCQCEVFGYIREHAKTVEHIALRNYLRVVCCDTTFFNRADLEEHRLSLIHLKNQLEEEQRRQKMEAENQVEDIGVEENEEGTLFADTVKHMKHKTQSSDVDTSENVMPYDPAVPTGLNFIWKRAHYRCKACPRIRLTCAADTEEHFKSLDHYNNLMAHIKAIEVSFISLVAKRIFTHTHAHKHI</sequence>
<feature type="compositionally biased region" description="Basic and acidic residues" evidence="2">
    <location>
        <begin position="249"/>
        <end position="264"/>
    </location>
</feature>
<organism evidence="3 4">
    <name type="scientific">Chionoecetes opilio</name>
    <name type="common">Atlantic snow crab</name>
    <name type="synonym">Cancer opilio</name>
    <dbReference type="NCBI Taxonomy" id="41210"/>
    <lineage>
        <taxon>Eukaryota</taxon>
        <taxon>Metazoa</taxon>
        <taxon>Ecdysozoa</taxon>
        <taxon>Arthropoda</taxon>
        <taxon>Crustacea</taxon>
        <taxon>Multicrustacea</taxon>
        <taxon>Malacostraca</taxon>
        <taxon>Eumalacostraca</taxon>
        <taxon>Eucarida</taxon>
        <taxon>Decapoda</taxon>
        <taxon>Pleocyemata</taxon>
        <taxon>Brachyura</taxon>
        <taxon>Eubrachyura</taxon>
        <taxon>Majoidea</taxon>
        <taxon>Majidae</taxon>
        <taxon>Chionoecetes</taxon>
    </lineage>
</organism>